<dbReference type="RefSeq" id="WP_105092729.1">
    <property type="nucleotide sequence ID" value="NZ_PPDF01000008.1"/>
</dbReference>
<dbReference type="Gene3D" id="3.30.1150.10">
    <property type="match status" value="1"/>
</dbReference>
<feature type="compositionally biased region" description="Polar residues" evidence="5">
    <location>
        <begin position="90"/>
        <end position="106"/>
    </location>
</feature>
<keyword evidence="3 6" id="KW-1133">Transmembrane helix</keyword>
<feature type="region of interest" description="Disordered" evidence="5">
    <location>
        <begin position="89"/>
        <end position="131"/>
    </location>
</feature>
<dbReference type="InterPro" id="IPR006260">
    <property type="entry name" value="TonB/TolA_C"/>
</dbReference>
<evidence type="ECO:0000256" key="6">
    <source>
        <dbReference type="SAM" id="Phobius"/>
    </source>
</evidence>
<evidence type="ECO:0000256" key="4">
    <source>
        <dbReference type="ARBA" id="ARBA00023136"/>
    </source>
</evidence>
<dbReference type="GO" id="GO:0055085">
    <property type="term" value="P:transmembrane transport"/>
    <property type="evidence" value="ECO:0007669"/>
    <property type="project" value="InterPro"/>
</dbReference>
<dbReference type="EMBL" id="PPDF01000008">
    <property type="protein sequence ID" value="PQL25275.1"/>
    <property type="molecule type" value="Genomic_DNA"/>
</dbReference>
<dbReference type="Pfam" id="PF03544">
    <property type="entry name" value="TonB_C"/>
    <property type="match status" value="1"/>
</dbReference>
<evidence type="ECO:0000259" key="7">
    <source>
        <dbReference type="PROSITE" id="PS52015"/>
    </source>
</evidence>
<feature type="region of interest" description="Disordered" evidence="5">
    <location>
        <begin position="48"/>
        <end position="68"/>
    </location>
</feature>
<feature type="domain" description="TonB C-terminal" evidence="7">
    <location>
        <begin position="133"/>
        <end position="225"/>
    </location>
</feature>
<dbReference type="InterPro" id="IPR037682">
    <property type="entry name" value="TonB_C"/>
</dbReference>
<dbReference type="NCBIfam" id="TIGR01352">
    <property type="entry name" value="tonB_Cterm"/>
    <property type="match status" value="1"/>
</dbReference>
<evidence type="ECO:0000313" key="9">
    <source>
        <dbReference type="Proteomes" id="UP000238877"/>
    </source>
</evidence>
<name>A0A2S7ZQ08_9FIRM</name>
<sequence>MSKWKSSFMISIIINILIFMGGAVYMNYFAAPSINQNREPIEMEIVSDSGEANNGPQISAPRPEKVEIPPMPTQEIVKEIIQSGVPINEIINTPPTENKAKTNSKAESMEIPHTEEHSNSSSNLNEVLPSKEDLSRNPVPLYIPEPDLPIIPSNQGTNRAVASFTIEVDGSTSEIEMVQSSGYGPVDSAIINAISQWSFKPATNSEGQPITIRTKRGFQLNIQDK</sequence>
<protein>
    <recommendedName>
        <fullName evidence="7">TonB C-terminal domain-containing protein</fullName>
    </recommendedName>
</protein>
<dbReference type="PROSITE" id="PS52015">
    <property type="entry name" value="TONB_CTD"/>
    <property type="match status" value="1"/>
</dbReference>
<gene>
    <name evidence="8" type="ORF">VTHSUH11_04125</name>
</gene>
<organism evidence="8 9">
    <name type="scientific">Veillonella tobetsuensis</name>
    <dbReference type="NCBI Taxonomy" id="1110546"/>
    <lineage>
        <taxon>Bacteria</taxon>
        <taxon>Bacillati</taxon>
        <taxon>Bacillota</taxon>
        <taxon>Negativicutes</taxon>
        <taxon>Veillonellales</taxon>
        <taxon>Veillonellaceae</taxon>
        <taxon>Veillonella</taxon>
    </lineage>
</organism>
<evidence type="ECO:0000256" key="1">
    <source>
        <dbReference type="ARBA" id="ARBA00004167"/>
    </source>
</evidence>
<evidence type="ECO:0000256" key="5">
    <source>
        <dbReference type="SAM" id="MobiDB-lite"/>
    </source>
</evidence>
<dbReference type="SUPFAM" id="SSF74653">
    <property type="entry name" value="TolA/TonB C-terminal domain"/>
    <property type="match status" value="1"/>
</dbReference>
<keyword evidence="2 6" id="KW-0812">Transmembrane</keyword>
<keyword evidence="4 6" id="KW-0472">Membrane</keyword>
<feature type="transmembrane region" description="Helical" evidence="6">
    <location>
        <begin position="12"/>
        <end position="31"/>
    </location>
</feature>
<dbReference type="GO" id="GO:0016020">
    <property type="term" value="C:membrane"/>
    <property type="evidence" value="ECO:0007669"/>
    <property type="project" value="UniProtKB-SubCell"/>
</dbReference>
<evidence type="ECO:0000313" key="8">
    <source>
        <dbReference type="EMBL" id="PQL25275.1"/>
    </source>
</evidence>
<proteinExistence type="predicted"/>
<dbReference type="AlphaFoldDB" id="A0A2S7ZQ08"/>
<evidence type="ECO:0000256" key="2">
    <source>
        <dbReference type="ARBA" id="ARBA00022692"/>
    </source>
</evidence>
<reference evidence="8 9" key="1">
    <citation type="submission" date="2018-01" db="EMBL/GenBank/DDBJ databases">
        <title>Draft genome sequences of clinical isolates and type strains of oral Veillonella including Veillonella infantum sp., nov.</title>
        <authorList>
            <person name="Mashima I."/>
            <person name="Liao Y.-C."/>
            <person name="Sabharwal A."/>
            <person name="Haase E.M."/>
            <person name="Nakazawa F."/>
            <person name="Scannapieco F.A."/>
        </authorList>
    </citation>
    <scope>NUCLEOTIDE SEQUENCE [LARGE SCALE GENOMIC DNA]</scope>
    <source>
        <strain evidence="8 9">Y6</strain>
    </source>
</reference>
<evidence type="ECO:0000256" key="3">
    <source>
        <dbReference type="ARBA" id="ARBA00022989"/>
    </source>
</evidence>
<dbReference type="Proteomes" id="UP000238877">
    <property type="component" value="Unassembled WGS sequence"/>
</dbReference>
<comment type="caution">
    <text evidence="8">The sequence shown here is derived from an EMBL/GenBank/DDBJ whole genome shotgun (WGS) entry which is preliminary data.</text>
</comment>
<feature type="compositionally biased region" description="Basic and acidic residues" evidence="5">
    <location>
        <begin position="107"/>
        <end position="118"/>
    </location>
</feature>
<comment type="subcellular location">
    <subcellularLocation>
        <location evidence="1">Membrane</location>
        <topology evidence="1">Single-pass membrane protein</topology>
    </subcellularLocation>
</comment>
<accession>A0A2S7ZQ08</accession>